<keyword evidence="5 8" id="KW-0808">Transferase</keyword>
<dbReference type="PANTHER" id="PTHR11254">
    <property type="entry name" value="HECT DOMAIN UBIQUITIN-PROTEIN LIGASE"/>
    <property type="match status" value="1"/>
</dbReference>
<evidence type="ECO:0000256" key="10">
    <source>
        <dbReference type="PROSITE-ProRule" id="PRU00104"/>
    </source>
</evidence>
<comment type="catalytic activity">
    <reaction evidence="1 8">
        <text>S-ubiquitinyl-[E2 ubiquitin-conjugating enzyme]-L-cysteine + [acceptor protein]-L-lysine = [E2 ubiquitin-conjugating enzyme]-L-cysteine + N(6)-ubiquitinyl-[acceptor protein]-L-lysine.</text>
        <dbReference type="EC" id="2.3.2.26"/>
    </reaction>
</comment>
<dbReference type="SUPFAM" id="SSF56204">
    <property type="entry name" value="Hect, E3 ligase catalytic domain"/>
    <property type="match status" value="1"/>
</dbReference>
<dbReference type="InterPro" id="IPR036020">
    <property type="entry name" value="WW_dom_sf"/>
</dbReference>
<dbReference type="SUPFAM" id="SSF49562">
    <property type="entry name" value="C2 domain (Calcium/lipid-binding domain, CaLB)"/>
    <property type="match status" value="1"/>
</dbReference>
<dbReference type="InterPro" id="IPR000008">
    <property type="entry name" value="C2_dom"/>
</dbReference>
<dbReference type="SMART" id="SM00119">
    <property type="entry name" value="HECTc"/>
    <property type="match status" value="1"/>
</dbReference>
<dbReference type="Gene3D" id="3.90.1750.10">
    <property type="entry name" value="Hect, E3 ligase catalytic domains"/>
    <property type="match status" value="1"/>
</dbReference>
<feature type="compositionally biased region" description="Low complexity" evidence="11">
    <location>
        <begin position="264"/>
        <end position="280"/>
    </location>
</feature>
<evidence type="ECO:0000256" key="9">
    <source>
        <dbReference type="PIRSR" id="PIRSR001569-1"/>
    </source>
</evidence>
<dbReference type="AlphaFoldDB" id="A0A813V2D1"/>
<evidence type="ECO:0000256" key="1">
    <source>
        <dbReference type="ARBA" id="ARBA00000885"/>
    </source>
</evidence>
<keyword evidence="7 8" id="KW-0833">Ubl conjugation pathway</keyword>
<evidence type="ECO:0000256" key="6">
    <source>
        <dbReference type="ARBA" id="ARBA00022737"/>
    </source>
</evidence>
<feature type="region of interest" description="Disordered" evidence="11">
    <location>
        <begin position="254"/>
        <end position="355"/>
    </location>
</feature>
<dbReference type="SMART" id="SM00239">
    <property type="entry name" value="C2"/>
    <property type="match status" value="1"/>
</dbReference>
<comment type="caution">
    <text evidence="15">The sequence shown here is derived from an EMBL/GenBank/DDBJ whole genome shotgun (WGS) entry which is preliminary data.</text>
</comment>
<dbReference type="FunFam" id="3.90.1750.10:FF:000001">
    <property type="entry name" value="E3 ubiquitin-protein ligase NEDD4-like"/>
    <property type="match status" value="1"/>
</dbReference>
<dbReference type="PROSITE" id="PS50237">
    <property type="entry name" value="HECT"/>
    <property type="match status" value="1"/>
</dbReference>
<dbReference type="Gene3D" id="3.30.2160.10">
    <property type="entry name" value="Hect, E3 ligase catalytic domain"/>
    <property type="match status" value="1"/>
</dbReference>
<dbReference type="Gene3D" id="2.60.40.150">
    <property type="entry name" value="C2 domain"/>
    <property type="match status" value="1"/>
</dbReference>
<feature type="region of interest" description="Disordered" evidence="11">
    <location>
        <begin position="178"/>
        <end position="227"/>
    </location>
</feature>
<dbReference type="InterPro" id="IPR050409">
    <property type="entry name" value="E3_ubiq-protein_ligase"/>
</dbReference>
<feature type="domain" description="WW" evidence="13">
    <location>
        <begin position="219"/>
        <end position="252"/>
    </location>
</feature>
<comment type="subcellular location">
    <subcellularLocation>
        <location evidence="2">Cytoplasm</location>
    </subcellularLocation>
</comment>
<feature type="domain" description="WW" evidence="13">
    <location>
        <begin position="348"/>
        <end position="381"/>
    </location>
</feature>
<evidence type="ECO:0000256" key="5">
    <source>
        <dbReference type="ARBA" id="ARBA00022679"/>
    </source>
</evidence>
<feature type="domain" description="WW" evidence="13">
    <location>
        <begin position="397"/>
        <end position="430"/>
    </location>
</feature>
<dbReference type="FunFam" id="2.20.70.10:FF:000017">
    <property type="entry name" value="E3 ubiquitin-protein ligase"/>
    <property type="match status" value="1"/>
</dbReference>
<dbReference type="Gene3D" id="2.20.70.10">
    <property type="match status" value="2"/>
</dbReference>
<dbReference type="Proteomes" id="UP000663879">
    <property type="component" value="Unassembled WGS sequence"/>
</dbReference>
<evidence type="ECO:0000313" key="15">
    <source>
        <dbReference type="EMBL" id="CAF0831399.1"/>
    </source>
</evidence>
<accession>A0A813V2D1</accession>
<feature type="compositionally biased region" description="Low complexity" evidence="11">
    <location>
        <begin position="178"/>
        <end position="192"/>
    </location>
</feature>
<protein>
    <recommendedName>
        <fullName evidence="8">E3 ubiquitin-protein ligase</fullName>
        <ecNumber evidence="8">2.3.2.26</ecNumber>
    </recommendedName>
</protein>
<dbReference type="PANTHER" id="PTHR11254:SF440">
    <property type="entry name" value="E3 UBIQUITIN-PROTEIN LIGASE NEDD-4"/>
    <property type="match status" value="1"/>
</dbReference>
<dbReference type="UniPathway" id="UPA00143"/>
<dbReference type="GO" id="GO:0061630">
    <property type="term" value="F:ubiquitin protein ligase activity"/>
    <property type="evidence" value="ECO:0007669"/>
    <property type="project" value="UniProtKB-EC"/>
</dbReference>
<evidence type="ECO:0000256" key="4">
    <source>
        <dbReference type="ARBA" id="ARBA00022490"/>
    </source>
</evidence>
<name>A0A813V2D1_9BILA</name>
<dbReference type="InterPro" id="IPR000569">
    <property type="entry name" value="HECT_dom"/>
</dbReference>
<evidence type="ECO:0000256" key="2">
    <source>
        <dbReference type="ARBA" id="ARBA00004496"/>
    </source>
</evidence>
<dbReference type="GO" id="GO:0048814">
    <property type="term" value="P:regulation of dendrite morphogenesis"/>
    <property type="evidence" value="ECO:0007669"/>
    <property type="project" value="TreeGrafter"/>
</dbReference>
<feature type="compositionally biased region" description="Polar residues" evidence="11">
    <location>
        <begin position="299"/>
        <end position="310"/>
    </location>
</feature>
<dbReference type="FunFam" id="3.30.2160.10:FF:000001">
    <property type="entry name" value="E3 ubiquitin-protein ligase NEDD4-like"/>
    <property type="match status" value="1"/>
</dbReference>
<dbReference type="PROSITE" id="PS50004">
    <property type="entry name" value="C2"/>
    <property type="match status" value="1"/>
</dbReference>
<dbReference type="SMART" id="SM00456">
    <property type="entry name" value="WW"/>
    <property type="match status" value="3"/>
</dbReference>
<sequence length="829" mass="95502">MTPPIRGVPLNTPNSRLLRIKVVQVKDLSKELFGSMDPFVQMVLCKKSNETSVIEFLKTPTIKKNSNPVYNIDFIFNVIPNEHKLIFDIINENRITRNDCVGRVTIPLDGSRIIILNEIDPNAFNKIDFPLEKKSLFNKAKGKLNLIIHYLTSIESIDRILSDNQLLQTPNVPINRLSLSNEGSSSSLNQNSPVQRNRSASITPSLNNSTQQQNSSNNSPLPSGWEQRFDQNGRIYYVDHVNKITTWIRPALRPIQASSPPNPNETSSNSTEESNENNPSQANAATMSRHHINDDLSNENESTQNGQSQVANSSDEDTASSSTESQTERPITTNGSNTSGVRPKPNEPALPPGWDFSYSDKGRIFFIDHVNKTTTWIDPRTGKPSPQPTLDFESRIGPLPPGWEERRHTDGRIFYIDHNRKHTQWEDPRLQKFAGPAVPYSRDYKQKFDTFRKMLPPPPPKGSQYGGIDKYFIRVKRNNVLEDSFNKIIHEKSPELLRMALWIEFEGEKSYDYGGVSREWFHVLSKEIFNPYYGLFEYSAIDNYTLQINPNSGLVNENHLEYFHFIGRVIGMAAYHNRLIDGFFIRPIYKMILNKPITLQDIEAVDIEYYKSMKFIMDTDDVESLDLTFTSESDVFGQKVEHELKPDGKNIKVTNENKKEFIDLVIQWRFVSRIEKQTNSFIKGFTEIVPRQCIQIFDPKEFELLLSGLGDVNIKDWQMNTVFKGEYNQHHRVITWFWMAMYSFPNELRLRFLQFVTGTSRVPMNGFAELQGSNGYQKFTIQSWGDYKQLPRAHTCFNRLDLPPYRSYEELREKLLLAIENSEGFDGVD</sequence>
<feature type="region of interest" description="Disordered" evidence="11">
    <location>
        <begin position="377"/>
        <end position="404"/>
    </location>
</feature>
<dbReference type="FunFam" id="3.30.2410.10:FF:000001">
    <property type="entry name" value="E3 ubiquitin-protein ligase NEDD4-like"/>
    <property type="match status" value="1"/>
</dbReference>
<gene>
    <name evidence="15" type="ORF">OXX778_LOCUS7984</name>
</gene>
<dbReference type="GO" id="GO:0005737">
    <property type="term" value="C:cytoplasm"/>
    <property type="evidence" value="ECO:0007669"/>
    <property type="project" value="UniProtKB-SubCell"/>
</dbReference>
<dbReference type="PIRSF" id="PIRSF001569">
    <property type="entry name" value="E3_ub_ligase_SMURF1"/>
    <property type="match status" value="1"/>
</dbReference>
<feature type="domain" description="HECT" evidence="14">
    <location>
        <begin position="493"/>
        <end position="828"/>
    </location>
</feature>
<evidence type="ECO:0000259" key="13">
    <source>
        <dbReference type="PROSITE" id="PS50020"/>
    </source>
</evidence>
<dbReference type="InterPro" id="IPR024928">
    <property type="entry name" value="E3_ub_ligase_SMURF1"/>
</dbReference>
<dbReference type="SUPFAM" id="SSF51045">
    <property type="entry name" value="WW domain"/>
    <property type="match status" value="3"/>
</dbReference>
<dbReference type="PROSITE" id="PS01159">
    <property type="entry name" value="WW_DOMAIN_1"/>
    <property type="match status" value="3"/>
</dbReference>
<evidence type="ECO:0000256" key="11">
    <source>
        <dbReference type="SAM" id="MobiDB-lite"/>
    </source>
</evidence>
<dbReference type="Pfam" id="PF00632">
    <property type="entry name" value="HECT"/>
    <property type="match status" value="1"/>
</dbReference>
<dbReference type="OrthoDB" id="423283at2759"/>
<dbReference type="GO" id="GO:0006511">
    <property type="term" value="P:ubiquitin-dependent protein catabolic process"/>
    <property type="evidence" value="ECO:0007669"/>
    <property type="project" value="InterPro"/>
</dbReference>
<dbReference type="CDD" id="cd00078">
    <property type="entry name" value="HECTc"/>
    <property type="match status" value="1"/>
</dbReference>
<dbReference type="EC" id="2.3.2.26" evidence="8"/>
<dbReference type="InterPro" id="IPR001202">
    <property type="entry name" value="WW_dom"/>
</dbReference>
<feature type="compositionally biased region" description="Polar residues" evidence="11">
    <location>
        <begin position="193"/>
        <end position="202"/>
    </location>
</feature>
<dbReference type="Pfam" id="PF00397">
    <property type="entry name" value="WW"/>
    <property type="match status" value="3"/>
</dbReference>
<dbReference type="InterPro" id="IPR035892">
    <property type="entry name" value="C2_domain_sf"/>
</dbReference>
<feature type="compositionally biased region" description="Polar residues" evidence="11">
    <location>
        <begin position="328"/>
        <end position="340"/>
    </location>
</feature>
<evidence type="ECO:0000256" key="7">
    <source>
        <dbReference type="ARBA" id="ARBA00022786"/>
    </source>
</evidence>
<evidence type="ECO:0000256" key="3">
    <source>
        <dbReference type="ARBA" id="ARBA00004906"/>
    </source>
</evidence>
<evidence type="ECO:0000313" key="16">
    <source>
        <dbReference type="Proteomes" id="UP000663879"/>
    </source>
</evidence>
<feature type="domain" description="C2" evidence="12">
    <location>
        <begin position="1"/>
        <end position="131"/>
    </location>
</feature>
<evidence type="ECO:0000256" key="8">
    <source>
        <dbReference type="PIRNR" id="PIRNR001569"/>
    </source>
</evidence>
<reference evidence="15" key="1">
    <citation type="submission" date="2021-02" db="EMBL/GenBank/DDBJ databases">
        <authorList>
            <person name="Nowell W R."/>
        </authorList>
    </citation>
    <scope>NUCLEOTIDE SEQUENCE</scope>
    <source>
        <strain evidence="15">Ploen Becks lab</strain>
    </source>
</reference>
<dbReference type="EMBL" id="CAJNOC010001064">
    <property type="protein sequence ID" value="CAF0831399.1"/>
    <property type="molecule type" value="Genomic_DNA"/>
</dbReference>
<dbReference type="PROSITE" id="PS50020">
    <property type="entry name" value="WW_DOMAIN_2"/>
    <property type="match status" value="3"/>
</dbReference>
<dbReference type="CDD" id="cd00201">
    <property type="entry name" value="WW"/>
    <property type="match status" value="3"/>
</dbReference>
<keyword evidence="16" id="KW-1185">Reference proteome</keyword>
<dbReference type="Pfam" id="PF00168">
    <property type="entry name" value="C2"/>
    <property type="match status" value="1"/>
</dbReference>
<evidence type="ECO:0000259" key="12">
    <source>
        <dbReference type="PROSITE" id="PS50004"/>
    </source>
</evidence>
<organism evidence="15 16">
    <name type="scientific">Brachionus calyciflorus</name>
    <dbReference type="NCBI Taxonomy" id="104777"/>
    <lineage>
        <taxon>Eukaryota</taxon>
        <taxon>Metazoa</taxon>
        <taxon>Spiralia</taxon>
        <taxon>Gnathifera</taxon>
        <taxon>Rotifera</taxon>
        <taxon>Eurotatoria</taxon>
        <taxon>Monogononta</taxon>
        <taxon>Pseudotrocha</taxon>
        <taxon>Ploima</taxon>
        <taxon>Brachionidae</taxon>
        <taxon>Brachionus</taxon>
    </lineage>
</organism>
<proteinExistence type="predicted"/>
<keyword evidence="6" id="KW-0677">Repeat</keyword>
<feature type="compositionally biased region" description="Low complexity" evidence="11">
    <location>
        <begin position="203"/>
        <end position="223"/>
    </location>
</feature>
<dbReference type="InterPro" id="IPR035983">
    <property type="entry name" value="Hect_E3_ubiquitin_ligase"/>
</dbReference>
<dbReference type="GO" id="GO:0016567">
    <property type="term" value="P:protein ubiquitination"/>
    <property type="evidence" value="ECO:0007669"/>
    <property type="project" value="UniProtKB-UniPathway"/>
</dbReference>
<dbReference type="Gene3D" id="3.30.2410.10">
    <property type="entry name" value="Hect, E3 ligase catalytic domain"/>
    <property type="match status" value="1"/>
</dbReference>
<comment type="pathway">
    <text evidence="3 8">Protein modification; protein ubiquitination.</text>
</comment>
<dbReference type="GO" id="GO:0051049">
    <property type="term" value="P:regulation of transport"/>
    <property type="evidence" value="ECO:0007669"/>
    <property type="project" value="UniProtKB-ARBA"/>
</dbReference>
<evidence type="ECO:0000259" key="14">
    <source>
        <dbReference type="PROSITE" id="PS50237"/>
    </source>
</evidence>
<feature type="active site" description="Glycyl thioester intermediate" evidence="9 10">
    <location>
        <position position="796"/>
    </location>
</feature>
<keyword evidence="4" id="KW-0963">Cytoplasm</keyword>